<accession>A0A6B1D245</accession>
<keyword evidence="3" id="KW-0540">Nuclease</keyword>
<dbReference type="GO" id="GO:0005524">
    <property type="term" value="F:ATP binding"/>
    <property type="evidence" value="ECO:0007669"/>
    <property type="project" value="UniProtKB-KW"/>
</dbReference>
<proteinExistence type="inferred from homology"/>
<evidence type="ECO:0000256" key="2">
    <source>
        <dbReference type="ARBA" id="ARBA00009046"/>
    </source>
</evidence>
<keyword evidence="7" id="KW-0347">Helicase</keyword>
<dbReference type="InterPro" id="IPR001650">
    <property type="entry name" value="Helicase_C-like"/>
</dbReference>
<name>A0A6B1D245_9CHLR</name>
<dbReference type="InterPro" id="IPR006483">
    <property type="entry name" value="CRISPR-assoc_Cas3_HD"/>
</dbReference>
<comment type="similarity">
    <text evidence="1">In the N-terminal section; belongs to the CRISPR-associated nuclease Cas3-HD family.</text>
</comment>
<dbReference type="GO" id="GO:0003723">
    <property type="term" value="F:RNA binding"/>
    <property type="evidence" value="ECO:0007669"/>
    <property type="project" value="TreeGrafter"/>
</dbReference>
<comment type="caution">
    <text evidence="12">The sequence shown here is derived from an EMBL/GenBank/DDBJ whole genome shotgun (WGS) entry which is preliminary data.</text>
</comment>
<evidence type="ECO:0000256" key="7">
    <source>
        <dbReference type="ARBA" id="ARBA00022806"/>
    </source>
</evidence>
<evidence type="ECO:0000259" key="11">
    <source>
        <dbReference type="PROSITE" id="PS51643"/>
    </source>
</evidence>
<dbReference type="PROSITE" id="PS51643">
    <property type="entry name" value="HD_CAS3"/>
    <property type="match status" value="1"/>
</dbReference>
<dbReference type="EMBL" id="VXMH01000010">
    <property type="protein sequence ID" value="MYC93639.1"/>
    <property type="molecule type" value="Genomic_DNA"/>
</dbReference>
<dbReference type="InterPro" id="IPR006474">
    <property type="entry name" value="Helicase_Cas3_CRISPR-ass_core"/>
</dbReference>
<dbReference type="GO" id="GO:0051607">
    <property type="term" value="P:defense response to virus"/>
    <property type="evidence" value="ECO:0007669"/>
    <property type="project" value="UniProtKB-KW"/>
</dbReference>
<dbReference type="InterPro" id="IPR054712">
    <property type="entry name" value="Cas3-like_dom"/>
</dbReference>
<dbReference type="Gene3D" id="1.10.3210.30">
    <property type="match status" value="1"/>
</dbReference>
<evidence type="ECO:0000256" key="5">
    <source>
        <dbReference type="ARBA" id="ARBA00022741"/>
    </source>
</evidence>
<keyword evidence="4" id="KW-0479">Metal-binding</keyword>
<dbReference type="Pfam" id="PF22590">
    <property type="entry name" value="Cas3-like_C_2"/>
    <property type="match status" value="1"/>
</dbReference>
<evidence type="ECO:0000256" key="3">
    <source>
        <dbReference type="ARBA" id="ARBA00022722"/>
    </source>
</evidence>
<protein>
    <submittedName>
        <fullName evidence="12">CRISPR-associated helicase Cas3</fullName>
    </submittedName>
</protein>
<evidence type="ECO:0000256" key="6">
    <source>
        <dbReference type="ARBA" id="ARBA00022801"/>
    </source>
</evidence>
<comment type="similarity">
    <text evidence="2">In the central section; belongs to the CRISPR-associated helicase Cas3 family.</text>
</comment>
<evidence type="ECO:0000256" key="1">
    <source>
        <dbReference type="ARBA" id="ARBA00006847"/>
    </source>
</evidence>
<keyword evidence="9" id="KW-0051">Antiviral defense</keyword>
<dbReference type="CDD" id="cd09641">
    <property type="entry name" value="Cas3''_I"/>
    <property type="match status" value="1"/>
</dbReference>
<dbReference type="Gene3D" id="3.40.50.300">
    <property type="entry name" value="P-loop containing nucleotide triphosphate hydrolases"/>
    <property type="match status" value="2"/>
</dbReference>
<evidence type="ECO:0000259" key="10">
    <source>
        <dbReference type="PROSITE" id="PS51194"/>
    </source>
</evidence>
<dbReference type="PANTHER" id="PTHR47963">
    <property type="entry name" value="DEAD-BOX ATP-DEPENDENT RNA HELICASE 47, MITOCHONDRIAL"/>
    <property type="match status" value="1"/>
</dbReference>
<dbReference type="GO" id="GO:0016787">
    <property type="term" value="F:hydrolase activity"/>
    <property type="evidence" value="ECO:0007669"/>
    <property type="project" value="UniProtKB-KW"/>
</dbReference>
<keyword evidence="8" id="KW-0067">ATP-binding</keyword>
<evidence type="ECO:0000313" key="12">
    <source>
        <dbReference type="EMBL" id="MYC93639.1"/>
    </source>
</evidence>
<organism evidence="12">
    <name type="scientific">Caldilineaceae bacterium SB0661_bin_32</name>
    <dbReference type="NCBI Taxonomy" id="2605255"/>
    <lineage>
        <taxon>Bacteria</taxon>
        <taxon>Bacillati</taxon>
        <taxon>Chloroflexota</taxon>
        <taxon>Caldilineae</taxon>
        <taxon>Caldilineales</taxon>
        <taxon>Caldilineaceae</taxon>
    </lineage>
</organism>
<dbReference type="AlphaFoldDB" id="A0A6B1D245"/>
<keyword evidence="5" id="KW-0547">Nucleotide-binding</keyword>
<keyword evidence="6" id="KW-0378">Hydrolase</keyword>
<dbReference type="PROSITE" id="PS51194">
    <property type="entry name" value="HELICASE_CTER"/>
    <property type="match status" value="1"/>
</dbReference>
<dbReference type="SMART" id="SM00487">
    <property type="entry name" value="DEXDc"/>
    <property type="match status" value="1"/>
</dbReference>
<feature type="domain" description="Helicase C-terminal" evidence="10">
    <location>
        <begin position="565"/>
        <end position="736"/>
    </location>
</feature>
<dbReference type="InterPro" id="IPR014001">
    <property type="entry name" value="Helicase_ATP-bd"/>
</dbReference>
<sequence>MSPFCREKHQRRNSVPTYTRLHWGKSDRQAPQRIHLLEHHLADVSACFEALLRQPAIRKRLARAGGRHDLDETTAARLCVLAALHDVGKVNTGFQTQIWRPEDLPPQRKRPPRAGHVTDLVPVLEWKDEETADWFLDALGATGIMEWDSDDGSTASGLLIAAFSHHGSPLNRSSDRAANPAAWRPFGGLNPRQCVAHVVQLVRGWFPAAYAPAGAPLPSAPGFQHMFLGLCTLADWLGSDERFFEFCDRPRDDYIVLARERAHSAVSAIGLDVEAQRNALPDLPAFGTLFAIDGHPNAMQKRAADLPLDEPLVIIESETGSGKTEAALWRFARMYAAGLVDGLYFALPTRSAASQIHKRVTDFVGSMFPADHFPEPVLAVPGYLRAGGVEGKQLPHYEVWWDDQHSAAGPVIKRRWAAESAKRYLAAQIAVGTVDQAMMAALQVRHAHMRAACLARNLLVVDEVHASDQYMRVILEGLLDAHIGAGGYACLMSATLGSVARQRFSAPGRLAGGGGVSLHEALEVRYPAITTRGAAGEKVVAVGESGRSKAVRVETLPAMAAFAAAADRGLEAARAGAKVLIVRNTVGFAVRTQQALEERAAPAERHLLFGVDGLLTLHHGRFAAEDRRRLDAAVEAQIGKSRGPGGRVIVGTQTLEQSLDIDADLLITDLCPMDVLLQRIGRLHRHARAGRPADYRSPACLVLMPEDDDLSPWLTRRKDTNGLGPNGFVYEDLRILEATARLVAEHAASGTFWDIPGMNRALVERSTHPEALEAITEAMGEDWREHAIKMEGVYIADNLTARQVIIRRDRSFYEENRDVVFPDVEERVRTRLGDEGVEITLEPAAPSPLAGDGTIPRIVIPGHMAHGLTGEEPVPWTAGEGGFEFTAGDRRFRYDRLGLRQL</sequence>
<reference evidence="12" key="1">
    <citation type="submission" date="2019-09" db="EMBL/GenBank/DDBJ databases">
        <title>Characterisation of the sponge microbiome using genome-centric metagenomics.</title>
        <authorList>
            <person name="Engelberts J.P."/>
            <person name="Robbins S.J."/>
            <person name="De Goeij J.M."/>
            <person name="Aranda M."/>
            <person name="Bell S.C."/>
            <person name="Webster N.S."/>
        </authorList>
    </citation>
    <scope>NUCLEOTIDE SEQUENCE</scope>
    <source>
        <strain evidence="12">SB0661_bin_32</strain>
    </source>
</reference>
<evidence type="ECO:0000256" key="4">
    <source>
        <dbReference type="ARBA" id="ARBA00022723"/>
    </source>
</evidence>
<dbReference type="NCBIfam" id="TIGR01587">
    <property type="entry name" value="cas3_core"/>
    <property type="match status" value="1"/>
</dbReference>
<evidence type="ECO:0000256" key="9">
    <source>
        <dbReference type="ARBA" id="ARBA00023118"/>
    </source>
</evidence>
<dbReference type="Pfam" id="PF18019">
    <property type="entry name" value="Cas3_HD"/>
    <property type="match status" value="1"/>
</dbReference>
<dbReference type="GO" id="GO:0004518">
    <property type="term" value="F:nuclease activity"/>
    <property type="evidence" value="ECO:0007669"/>
    <property type="project" value="UniProtKB-KW"/>
</dbReference>
<evidence type="ECO:0000256" key="8">
    <source>
        <dbReference type="ARBA" id="ARBA00022840"/>
    </source>
</evidence>
<gene>
    <name evidence="12" type="primary">cas3</name>
    <name evidence="12" type="ORF">F4X14_01595</name>
</gene>
<feature type="domain" description="HD Cas3-type" evidence="11">
    <location>
        <begin position="30"/>
        <end position="237"/>
    </location>
</feature>
<dbReference type="InterPro" id="IPR038257">
    <property type="entry name" value="CRISPR-assoc_Cas3_HD_sf"/>
</dbReference>
<dbReference type="NCBIfam" id="TIGR01596">
    <property type="entry name" value="cas3_HD"/>
    <property type="match status" value="1"/>
</dbReference>
<dbReference type="SUPFAM" id="SSF52540">
    <property type="entry name" value="P-loop containing nucleoside triphosphate hydrolases"/>
    <property type="match status" value="1"/>
</dbReference>
<dbReference type="PANTHER" id="PTHR47963:SF9">
    <property type="entry name" value="CRISPR-ASSOCIATED ENDONUCLEASE_HELICASE CAS3"/>
    <property type="match status" value="1"/>
</dbReference>
<dbReference type="InterPro" id="IPR050547">
    <property type="entry name" value="DEAD_box_RNA_helicases"/>
</dbReference>
<dbReference type="GO" id="GO:0046872">
    <property type="term" value="F:metal ion binding"/>
    <property type="evidence" value="ECO:0007669"/>
    <property type="project" value="UniProtKB-KW"/>
</dbReference>
<dbReference type="InterPro" id="IPR027417">
    <property type="entry name" value="P-loop_NTPase"/>
</dbReference>
<dbReference type="GO" id="GO:0003724">
    <property type="term" value="F:RNA helicase activity"/>
    <property type="evidence" value="ECO:0007669"/>
    <property type="project" value="TreeGrafter"/>
</dbReference>